<accession>A0A6S7I3T0</accession>
<protein>
    <submittedName>
        <fullName evidence="1">Uncharacterized protein</fullName>
    </submittedName>
</protein>
<keyword evidence="2" id="KW-1185">Reference proteome</keyword>
<dbReference type="PANTHER" id="PTHR35450:SF2">
    <property type="entry name" value="REVERSE TRANSCRIPTASE DOMAIN-CONTAINING PROTEIN"/>
    <property type="match status" value="1"/>
</dbReference>
<evidence type="ECO:0000313" key="1">
    <source>
        <dbReference type="EMBL" id="CAB4011203.1"/>
    </source>
</evidence>
<organism evidence="1 2">
    <name type="scientific">Paramuricea clavata</name>
    <name type="common">Red gorgonian</name>
    <name type="synonym">Violescent sea-whip</name>
    <dbReference type="NCBI Taxonomy" id="317549"/>
    <lineage>
        <taxon>Eukaryota</taxon>
        <taxon>Metazoa</taxon>
        <taxon>Cnidaria</taxon>
        <taxon>Anthozoa</taxon>
        <taxon>Octocorallia</taxon>
        <taxon>Malacalcyonacea</taxon>
        <taxon>Plexauridae</taxon>
        <taxon>Paramuricea</taxon>
    </lineage>
</organism>
<dbReference type="Proteomes" id="UP001152795">
    <property type="component" value="Unassembled WGS sequence"/>
</dbReference>
<gene>
    <name evidence="1" type="ORF">PACLA_8A003952</name>
</gene>
<dbReference type="PANTHER" id="PTHR35450">
    <property type="entry name" value="REVERSE TRANSCRIPTASE DOMAIN-CONTAINING PROTEIN"/>
    <property type="match status" value="1"/>
</dbReference>
<sequence>MNVEEVKKQVKKTPNWKSSGPDGVHGYWIKNFANLHERISEQLKCCLEIGVVPEWMTKGQTCLILKDRGLVSIYRPITCLSQMWKLLTGIIGQRLYDHLEKEQILPPE</sequence>
<comment type="caution">
    <text evidence="1">The sequence shown here is derived from an EMBL/GenBank/DDBJ whole genome shotgun (WGS) entry which is preliminary data.</text>
</comment>
<reference evidence="1" key="1">
    <citation type="submission" date="2020-04" db="EMBL/GenBank/DDBJ databases">
        <authorList>
            <person name="Alioto T."/>
            <person name="Alioto T."/>
            <person name="Gomez Garrido J."/>
        </authorList>
    </citation>
    <scope>NUCLEOTIDE SEQUENCE</scope>
    <source>
        <strain evidence="1">A484AB</strain>
    </source>
</reference>
<evidence type="ECO:0000313" key="2">
    <source>
        <dbReference type="Proteomes" id="UP001152795"/>
    </source>
</evidence>
<dbReference type="OrthoDB" id="6770899at2759"/>
<dbReference type="EMBL" id="CACRXK020007067">
    <property type="protein sequence ID" value="CAB4011203.1"/>
    <property type="molecule type" value="Genomic_DNA"/>
</dbReference>
<name>A0A6S7I3T0_PARCT</name>
<proteinExistence type="predicted"/>
<dbReference type="AlphaFoldDB" id="A0A6S7I3T0"/>